<keyword evidence="1" id="KW-1133">Transmembrane helix</keyword>
<proteinExistence type="predicted"/>
<accession>H7FPA2</accession>
<keyword evidence="1" id="KW-0472">Membrane</keyword>
<reference evidence="2 3" key="1">
    <citation type="journal article" date="2014" name="Acta Crystallogr. D">
        <title>Structure-based characterization and antifreeze properties of a hyperactive ice-binding protein from the Antarctic bacterium Flavobacterium frigoris PS1.</title>
        <authorList>
            <person name="Do H."/>
            <person name="Kim S.J."/>
            <person name="Kim H.J."/>
            <person name="Lee J.H."/>
        </authorList>
    </citation>
    <scope>NUCLEOTIDE SEQUENCE [LARGE SCALE GENOMIC DNA]</scope>
    <source>
        <strain evidence="2 3">PS1</strain>
    </source>
</reference>
<evidence type="ECO:0000313" key="3">
    <source>
        <dbReference type="Proteomes" id="UP000005566"/>
    </source>
</evidence>
<dbReference type="STRING" id="1086011.HJ01_01000"/>
<evidence type="ECO:0000313" key="2">
    <source>
        <dbReference type="EMBL" id="EIA09582.1"/>
    </source>
</evidence>
<name>H7FPA2_FLAFP</name>
<protein>
    <submittedName>
        <fullName evidence="2">Uncharacterized protein</fullName>
    </submittedName>
</protein>
<evidence type="ECO:0000256" key="1">
    <source>
        <dbReference type="SAM" id="Phobius"/>
    </source>
</evidence>
<sequence length="156" mass="17672">MLAVMWAVLIGLGLGTTKGIEWLSIEVGLIKAVWAFVYFGVISAVYFISNSWIKDELIVKPNVNFKGQLIKGKNLDIHVKRSRIHYNILVVICLAVFIYGFSLAYHFDFIFIFFLLVPVTLYGINHGIGQAASMTYAEKEEYIYAKKKSVDNTHDS</sequence>
<feature type="transmembrane region" description="Helical" evidence="1">
    <location>
        <begin position="84"/>
        <end position="101"/>
    </location>
</feature>
<dbReference type="AlphaFoldDB" id="H7FPA2"/>
<feature type="transmembrane region" description="Helical" evidence="1">
    <location>
        <begin position="107"/>
        <end position="124"/>
    </location>
</feature>
<dbReference type="EMBL" id="AHKF01000014">
    <property type="protein sequence ID" value="EIA09582.1"/>
    <property type="molecule type" value="Genomic_DNA"/>
</dbReference>
<comment type="caution">
    <text evidence="2">The sequence shown here is derived from an EMBL/GenBank/DDBJ whole genome shotgun (WGS) entry which is preliminary data.</text>
</comment>
<dbReference type="Proteomes" id="UP000005566">
    <property type="component" value="Unassembled WGS sequence"/>
</dbReference>
<keyword evidence="3" id="KW-1185">Reference proteome</keyword>
<keyword evidence="1" id="KW-0812">Transmembrane</keyword>
<organism evidence="2 3">
    <name type="scientific">Flavobacterium frigoris (strain PS1)</name>
    <dbReference type="NCBI Taxonomy" id="1086011"/>
    <lineage>
        <taxon>Bacteria</taxon>
        <taxon>Pseudomonadati</taxon>
        <taxon>Bacteroidota</taxon>
        <taxon>Flavobacteriia</taxon>
        <taxon>Flavobacteriales</taxon>
        <taxon>Flavobacteriaceae</taxon>
        <taxon>Flavobacterium</taxon>
    </lineage>
</organism>
<dbReference type="PATRIC" id="fig|1086011.3.peg.979"/>
<gene>
    <name evidence="2" type="ORF">HJ01_01000</name>
</gene>
<feature type="transmembrane region" description="Helical" evidence="1">
    <location>
        <begin position="29"/>
        <end position="48"/>
    </location>
</feature>